<protein>
    <submittedName>
        <fullName evidence="1">Uncharacterized protein</fullName>
    </submittedName>
</protein>
<comment type="caution">
    <text evidence="1">The sequence shown here is derived from an EMBL/GenBank/DDBJ whole genome shotgun (WGS) entry which is preliminary data.</text>
</comment>
<proteinExistence type="predicted"/>
<accession>A0A4Y8CGM0</accession>
<sequence>MAYGAEYVRNTGKPNYAAAHAAHLRALERTRRESDREAPFLILSLQRISNKRNRANSFDHVEAREVAATIAASKPKLTNKEARDAAIKAARKQRRRERRIAQAEAALSANEALHLACRMYALRFRDPLSEKKFVHGEDYDDDGEGIKLESLDEFEARVFGWLGVRRATG</sequence>
<dbReference type="Proteomes" id="UP000297299">
    <property type="component" value="Unassembled WGS sequence"/>
</dbReference>
<gene>
    <name evidence="1" type="ORF">BOTCAL_0729g00030</name>
</gene>
<dbReference type="AlphaFoldDB" id="A0A4Y8CGM0"/>
<reference evidence="1 2" key="1">
    <citation type="submission" date="2017-11" db="EMBL/GenBank/DDBJ databases">
        <title>Comparative genomics of Botrytis spp.</title>
        <authorList>
            <person name="Valero-Jimenez C.A."/>
            <person name="Tapia P."/>
            <person name="Veloso J."/>
            <person name="Silva-Moreno E."/>
            <person name="Staats M."/>
            <person name="Valdes J.H."/>
            <person name="Van Kan J.A.L."/>
        </authorList>
    </citation>
    <scope>NUCLEOTIDE SEQUENCE [LARGE SCALE GENOMIC DNA]</scope>
    <source>
        <strain evidence="1 2">MUCL2830</strain>
    </source>
</reference>
<dbReference type="OrthoDB" id="3564389at2759"/>
<name>A0A4Y8CGM0_9HELO</name>
<keyword evidence="2" id="KW-1185">Reference proteome</keyword>
<evidence type="ECO:0000313" key="2">
    <source>
        <dbReference type="Proteomes" id="UP000297299"/>
    </source>
</evidence>
<dbReference type="EMBL" id="PHWZ01000725">
    <property type="protein sequence ID" value="TEY32467.1"/>
    <property type="molecule type" value="Genomic_DNA"/>
</dbReference>
<evidence type="ECO:0000313" key="1">
    <source>
        <dbReference type="EMBL" id="TEY32467.1"/>
    </source>
</evidence>
<organism evidence="1 2">
    <name type="scientific">Botryotinia calthae</name>
    <dbReference type="NCBI Taxonomy" id="38488"/>
    <lineage>
        <taxon>Eukaryota</taxon>
        <taxon>Fungi</taxon>
        <taxon>Dikarya</taxon>
        <taxon>Ascomycota</taxon>
        <taxon>Pezizomycotina</taxon>
        <taxon>Leotiomycetes</taxon>
        <taxon>Helotiales</taxon>
        <taxon>Sclerotiniaceae</taxon>
        <taxon>Botryotinia</taxon>
    </lineage>
</organism>